<name>A0A2J8A9X6_9CHLO</name>
<keyword evidence="6" id="KW-0812">Transmembrane</keyword>
<dbReference type="AlphaFoldDB" id="A0A2J8A9X6"/>
<comment type="caution">
    <text evidence="20">The sequence shown here is derived from an EMBL/GenBank/DDBJ whole genome shotgun (WGS) entry which is preliminary data.</text>
</comment>
<evidence type="ECO:0000256" key="17">
    <source>
        <dbReference type="PROSITE-ProRule" id="PRU00134"/>
    </source>
</evidence>
<evidence type="ECO:0000256" key="1">
    <source>
        <dbReference type="ARBA" id="ARBA00004508"/>
    </source>
</evidence>
<dbReference type="GO" id="GO:0008270">
    <property type="term" value="F:zinc ion binding"/>
    <property type="evidence" value="ECO:0007669"/>
    <property type="project" value="UniProtKB-KW"/>
</dbReference>
<evidence type="ECO:0000256" key="16">
    <source>
        <dbReference type="ARBA" id="ARBA00048889"/>
    </source>
</evidence>
<gene>
    <name evidence="20" type="ORF">TSOC_004058</name>
</gene>
<dbReference type="GO" id="GO:0016020">
    <property type="term" value="C:membrane"/>
    <property type="evidence" value="ECO:0007669"/>
    <property type="project" value="UniProtKB-SubCell"/>
</dbReference>
<evidence type="ECO:0000256" key="4">
    <source>
        <dbReference type="ARBA" id="ARBA00022640"/>
    </source>
</evidence>
<comment type="catalytic activity">
    <reaction evidence="16">
        <text>phytol + CTP = phytyl phosphate + CDP + H(+)</text>
        <dbReference type="Rhea" id="RHEA:38055"/>
        <dbReference type="ChEBI" id="CHEBI:15378"/>
        <dbReference type="ChEBI" id="CHEBI:17327"/>
        <dbReference type="ChEBI" id="CHEBI:37563"/>
        <dbReference type="ChEBI" id="CHEBI:58069"/>
        <dbReference type="ChEBI" id="CHEBI:75483"/>
        <dbReference type="EC" id="2.7.1.182"/>
    </reaction>
</comment>
<keyword evidence="9" id="KW-0418">Kinase</keyword>
<evidence type="ECO:0000256" key="14">
    <source>
        <dbReference type="ARBA" id="ARBA00024015"/>
    </source>
</evidence>
<feature type="compositionally biased region" description="Gly residues" evidence="18">
    <location>
        <begin position="714"/>
        <end position="728"/>
    </location>
</feature>
<evidence type="ECO:0000259" key="19">
    <source>
        <dbReference type="PROSITE" id="PS50865"/>
    </source>
</evidence>
<keyword evidence="3" id="KW-0150">Chloroplast</keyword>
<comment type="similarity">
    <text evidence="2">Belongs to the polyprenol kinase family.</text>
</comment>
<keyword evidence="8 17" id="KW-0863">Zinc-finger</keyword>
<comment type="subcellular location">
    <subcellularLocation>
        <location evidence="1">Plastid</location>
        <location evidence="1">Chloroplast membrane</location>
        <topology evidence="1">Multi-pass membrane protein</topology>
    </subcellularLocation>
</comment>
<keyword evidence="10" id="KW-0862">Zinc</keyword>
<accession>A0A2J8A9X6</accession>
<organism evidence="20 21">
    <name type="scientific">Tetrabaena socialis</name>
    <dbReference type="NCBI Taxonomy" id="47790"/>
    <lineage>
        <taxon>Eukaryota</taxon>
        <taxon>Viridiplantae</taxon>
        <taxon>Chlorophyta</taxon>
        <taxon>core chlorophytes</taxon>
        <taxon>Chlorophyceae</taxon>
        <taxon>CS clade</taxon>
        <taxon>Chlamydomonadales</taxon>
        <taxon>Tetrabaenaceae</taxon>
        <taxon>Tetrabaena</taxon>
    </lineage>
</organism>
<reference evidence="20 21" key="1">
    <citation type="journal article" date="2017" name="Mol. Biol. Evol.">
        <title>The 4-celled Tetrabaena socialis nuclear genome reveals the essential components for genetic control of cell number at the origin of multicellularity in the volvocine lineage.</title>
        <authorList>
            <person name="Featherston J."/>
            <person name="Arakaki Y."/>
            <person name="Hanschen E.R."/>
            <person name="Ferris P.J."/>
            <person name="Michod R.E."/>
            <person name="Olson B.J.S.C."/>
            <person name="Nozaki H."/>
            <person name="Durand P.M."/>
        </authorList>
    </citation>
    <scope>NUCLEOTIDE SEQUENCE [LARGE SCALE GENOMIC DNA]</scope>
    <source>
        <strain evidence="20 21">NIES-571</strain>
    </source>
</reference>
<evidence type="ECO:0000256" key="3">
    <source>
        <dbReference type="ARBA" id="ARBA00022528"/>
    </source>
</evidence>
<feature type="region of interest" description="Disordered" evidence="18">
    <location>
        <begin position="714"/>
        <end position="742"/>
    </location>
</feature>
<evidence type="ECO:0000256" key="15">
    <source>
        <dbReference type="ARBA" id="ARBA00039024"/>
    </source>
</evidence>
<keyword evidence="11" id="KW-0809">Transit peptide</keyword>
<dbReference type="Pfam" id="PF01753">
    <property type="entry name" value="zf-MYND"/>
    <property type="match status" value="1"/>
</dbReference>
<dbReference type="SUPFAM" id="SSF144232">
    <property type="entry name" value="HIT/MYND zinc finger-like"/>
    <property type="match status" value="1"/>
</dbReference>
<evidence type="ECO:0000256" key="13">
    <source>
        <dbReference type="ARBA" id="ARBA00023136"/>
    </source>
</evidence>
<evidence type="ECO:0000256" key="10">
    <source>
        <dbReference type="ARBA" id="ARBA00022833"/>
    </source>
</evidence>
<sequence>MALLDALNAKWLPAAAARLAGVPGSGPPLDVAETKQLTDLLSNVSSALVEDYRDAGSVDAFFADDRLCLALLHLVAFALRIPRQSDLAISRVAARVLRASASALLQLENLTAWRARAMLDFARKLLRMDTLQCCSITCSERAAALEALAAGAAGEAGAGAALPAVSAAAFESVQAIQRMWGLVNGLLGLAAWPATVGTGFTARQAFTQQSWYIIQLSTVLADDGVAAPVLREALSGPCVRHLALSLGLAALCAADGGPSHGLPPELLLRLPILGRENEPGDLRGTQGRQQLRCHVLACMLRVLEDSTAASTSARAWADEGADEGAEAEAGPLQLVLAAADLIAVALPLLGLFRRLVSDQQAAAVATPAALAEAEAAWWRLAVDVATHCVGSVSSDTVGPLAELLRFDSGPIPKGGPLPAAAPPVLAAALAGGLLPLWERLLRRERFCNMLAYGAPRQGAALVATWGKLLRTLAVPQLLSGLREGCAAADTRRIQLASNLAICASSVLHAALERLASAGRHGAAAVDPSPPQLQLVRLASYAACEWLPLLACLVREGLPVFQRAPDTEDHGSYQLVQVATVAVVRWLPVLAQCSEPAQGQAAAAAAAPVAPVRDVGAGKASEEGTVAARIADVLAAADWRQQLLRDVGAVALLGAVYEFAGASNPDVVLTSIRPLLPSCCCCVASACPGEVRQAVLAAAAEAAAAAAEATAAASSGGGHVRAGGSGSGGGRRRGGRGASGRGGVAGLSHAAAAPLPGWSPQLFQFMEADLRSRQGDGAEGVAEASALTRQAELWAAGGGEDGAELARALGGAEPRIVAEARALAPSPAEVRALLRTCANPACDNLAGDSEAGLPLRACGRCGGAWYCRQECLAAHWRSGHREACVGLGVAAAGAVGGGQAAAGSSGL</sequence>
<dbReference type="EC" id="2.7.1.182" evidence="15"/>
<dbReference type="GO" id="GO:0009507">
    <property type="term" value="C:chloroplast"/>
    <property type="evidence" value="ECO:0007669"/>
    <property type="project" value="UniProtKB-SubCell"/>
</dbReference>
<comment type="pathway">
    <text evidence="14">Cofactor biosynthesis; tocopherol biosynthesis.</text>
</comment>
<dbReference type="PANTHER" id="PTHR32523:SF8">
    <property type="entry name" value="DOLICHOL KINASE"/>
    <property type="match status" value="1"/>
</dbReference>
<dbReference type="GO" id="GO:0010276">
    <property type="term" value="F:phytol kinase activity"/>
    <property type="evidence" value="ECO:0007669"/>
    <property type="project" value="UniProtKB-EC"/>
</dbReference>
<dbReference type="PANTHER" id="PTHR32523">
    <property type="entry name" value="PHYTOL KINASE 1, CHLOROPLASTIC"/>
    <property type="match status" value="1"/>
</dbReference>
<protein>
    <recommendedName>
        <fullName evidence="15">phytol kinase</fullName>
        <ecNumber evidence="15">2.7.1.182</ecNumber>
    </recommendedName>
</protein>
<evidence type="ECO:0000256" key="2">
    <source>
        <dbReference type="ARBA" id="ARBA00010794"/>
    </source>
</evidence>
<dbReference type="Proteomes" id="UP000236333">
    <property type="component" value="Unassembled WGS sequence"/>
</dbReference>
<dbReference type="PROSITE" id="PS50865">
    <property type="entry name" value="ZF_MYND_2"/>
    <property type="match status" value="1"/>
</dbReference>
<feature type="domain" description="MYND-type" evidence="19">
    <location>
        <begin position="838"/>
        <end position="883"/>
    </location>
</feature>
<proteinExistence type="inferred from homology"/>
<evidence type="ECO:0000313" key="20">
    <source>
        <dbReference type="EMBL" id="PNH09326.1"/>
    </source>
</evidence>
<keyword evidence="7" id="KW-0479">Metal-binding</keyword>
<dbReference type="OrthoDB" id="544200at2759"/>
<evidence type="ECO:0000256" key="18">
    <source>
        <dbReference type="SAM" id="MobiDB-lite"/>
    </source>
</evidence>
<dbReference type="InterPro" id="IPR002893">
    <property type="entry name" value="Znf_MYND"/>
</dbReference>
<evidence type="ECO:0000256" key="11">
    <source>
        <dbReference type="ARBA" id="ARBA00022946"/>
    </source>
</evidence>
<keyword evidence="4" id="KW-0934">Plastid</keyword>
<keyword evidence="13" id="KW-0472">Membrane</keyword>
<keyword evidence="5" id="KW-0808">Transferase</keyword>
<evidence type="ECO:0000256" key="7">
    <source>
        <dbReference type="ARBA" id="ARBA00022723"/>
    </source>
</evidence>
<evidence type="ECO:0000256" key="6">
    <source>
        <dbReference type="ARBA" id="ARBA00022692"/>
    </source>
</evidence>
<evidence type="ECO:0000256" key="5">
    <source>
        <dbReference type="ARBA" id="ARBA00022679"/>
    </source>
</evidence>
<dbReference type="InterPro" id="IPR039606">
    <property type="entry name" value="Phytol/farnesol_kinase"/>
</dbReference>
<dbReference type="EMBL" id="PGGS01000095">
    <property type="protein sequence ID" value="PNH09326.1"/>
    <property type="molecule type" value="Genomic_DNA"/>
</dbReference>
<evidence type="ECO:0000256" key="12">
    <source>
        <dbReference type="ARBA" id="ARBA00022989"/>
    </source>
</evidence>
<keyword evidence="12" id="KW-1133">Transmembrane helix</keyword>
<dbReference type="Gene3D" id="6.10.140.2220">
    <property type="match status" value="1"/>
</dbReference>
<keyword evidence="21" id="KW-1185">Reference proteome</keyword>
<evidence type="ECO:0000256" key="9">
    <source>
        <dbReference type="ARBA" id="ARBA00022777"/>
    </source>
</evidence>
<evidence type="ECO:0000313" key="21">
    <source>
        <dbReference type="Proteomes" id="UP000236333"/>
    </source>
</evidence>
<evidence type="ECO:0000256" key="8">
    <source>
        <dbReference type="ARBA" id="ARBA00022771"/>
    </source>
</evidence>